<feature type="transmembrane region" description="Helical" evidence="1">
    <location>
        <begin position="29"/>
        <end position="49"/>
    </location>
</feature>
<evidence type="ECO:0000256" key="1">
    <source>
        <dbReference type="SAM" id="Phobius"/>
    </source>
</evidence>
<dbReference type="InterPro" id="IPR050266">
    <property type="entry name" value="AB_hydrolase_sf"/>
</dbReference>
<dbReference type="InterPro" id="IPR029058">
    <property type="entry name" value="AB_hydrolase_fold"/>
</dbReference>
<reference evidence="3 4" key="1">
    <citation type="submission" date="2018-08" db="EMBL/GenBank/DDBJ databases">
        <title>Acidipila sp. 4G-K13, an acidobacterium isolated from forest soil.</title>
        <authorList>
            <person name="Gao Z.-H."/>
            <person name="Qiu L.-H."/>
        </authorList>
    </citation>
    <scope>NUCLEOTIDE SEQUENCE [LARGE SCALE GENOMIC DNA]</scope>
    <source>
        <strain evidence="3 4">4G-K13</strain>
    </source>
</reference>
<dbReference type="GO" id="GO:0046464">
    <property type="term" value="P:acylglycerol catabolic process"/>
    <property type="evidence" value="ECO:0007669"/>
    <property type="project" value="TreeGrafter"/>
</dbReference>
<evidence type="ECO:0000313" key="3">
    <source>
        <dbReference type="EMBL" id="RFU18235.1"/>
    </source>
</evidence>
<dbReference type="Gene3D" id="3.40.50.1820">
    <property type="entry name" value="alpha/beta hydrolase"/>
    <property type="match status" value="1"/>
</dbReference>
<accession>A0A372ITI9</accession>
<organism evidence="3 4">
    <name type="scientific">Paracidobacterium acidisoli</name>
    <dbReference type="NCBI Taxonomy" id="2303751"/>
    <lineage>
        <taxon>Bacteria</taxon>
        <taxon>Pseudomonadati</taxon>
        <taxon>Acidobacteriota</taxon>
        <taxon>Terriglobia</taxon>
        <taxon>Terriglobales</taxon>
        <taxon>Acidobacteriaceae</taxon>
        <taxon>Paracidobacterium</taxon>
    </lineage>
</organism>
<evidence type="ECO:0000313" key="4">
    <source>
        <dbReference type="Proteomes" id="UP000264702"/>
    </source>
</evidence>
<feature type="domain" description="AB hydrolase-1" evidence="2">
    <location>
        <begin position="265"/>
        <end position="314"/>
    </location>
</feature>
<feature type="domain" description="AB hydrolase-1" evidence="2">
    <location>
        <begin position="96"/>
        <end position="200"/>
    </location>
</feature>
<dbReference type="GO" id="GO:0047372">
    <property type="term" value="F:monoacylglycerol lipase activity"/>
    <property type="evidence" value="ECO:0007669"/>
    <property type="project" value="TreeGrafter"/>
</dbReference>
<dbReference type="AlphaFoldDB" id="A0A372ITI9"/>
<dbReference type="Proteomes" id="UP000264702">
    <property type="component" value="Unassembled WGS sequence"/>
</dbReference>
<dbReference type="PANTHER" id="PTHR43798:SF5">
    <property type="entry name" value="MONOACYLGLYCEROL LIPASE ABHD6"/>
    <property type="match status" value="1"/>
</dbReference>
<keyword evidence="1" id="KW-0812">Transmembrane</keyword>
<keyword evidence="1" id="KW-1133">Transmembrane helix</keyword>
<dbReference type="GO" id="GO:0016020">
    <property type="term" value="C:membrane"/>
    <property type="evidence" value="ECO:0007669"/>
    <property type="project" value="TreeGrafter"/>
</dbReference>
<evidence type="ECO:0000259" key="2">
    <source>
        <dbReference type="Pfam" id="PF00561"/>
    </source>
</evidence>
<proteinExistence type="predicted"/>
<dbReference type="Pfam" id="PF00561">
    <property type="entry name" value="Abhydrolase_1"/>
    <property type="match status" value="2"/>
</dbReference>
<dbReference type="InterPro" id="IPR000073">
    <property type="entry name" value="AB_hydrolase_1"/>
</dbReference>
<keyword evidence="1" id="KW-0472">Membrane</keyword>
<sequence>MKRPEQEKIVTMPARTRERLSFHTFPWRFFRRALVIFAVCTAALLVYVWQRPVEVLFRMTAIGLRLKGIHSEYVAIDGRRIHYYTGGAYTGGSGTLVVLVHGLGGRSEDWANLMPQLMRDHRRVYAPDLLGYGQSEKPGDATYSVPEEAHLIEAFMDAQHLDQVDLAGWSMGGWIAMRVALDRPQRIRRLMLYDSAGVRFNLSFDPGLFVPRTAQELTELNALLNPGPVPSIPGFIERDVLRLSRKDGWVIRRSLDAMLTQKDLMDGKLGVLKMPVLIAWGRQDHLIPPAAGEAIHGEIPQSVLEIFDGCGHLAPRQCAARIGPKTVEFLDADPPLSSRTEEIPAH</sequence>
<gene>
    <name evidence="3" type="ORF">D0Y96_01265</name>
</gene>
<dbReference type="PRINTS" id="PR00111">
    <property type="entry name" value="ABHYDROLASE"/>
</dbReference>
<name>A0A372ITI9_9BACT</name>
<protein>
    <submittedName>
        <fullName evidence="3">Alpha/beta fold hydrolase</fullName>
    </submittedName>
</protein>
<dbReference type="PANTHER" id="PTHR43798">
    <property type="entry name" value="MONOACYLGLYCEROL LIPASE"/>
    <property type="match status" value="1"/>
</dbReference>
<keyword evidence="3" id="KW-0378">Hydrolase</keyword>
<dbReference type="RefSeq" id="WP_117297466.1">
    <property type="nucleotide sequence ID" value="NZ_QVQT02000001.1"/>
</dbReference>
<comment type="caution">
    <text evidence="3">The sequence shown here is derived from an EMBL/GenBank/DDBJ whole genome shotgun (WGS) entry which is preliminary data.</text>
</comment>
<dbReference type="SUPFAM" id="SSF53474">
    <property type="entry name" value="alpha/beta-Hydrolases"/>
    <property type="match status" value="1"/>
</dbReference>
<keyword evidence="4" id="KW-1185">Reference proteome</keyword>
<dbReference type="EMBL" id="QVQT01000001">
    <property type="protein sequence ID" value="RFU18235.1"/>
    <property type="molecule type" value="Genomic_DNA"/>
</dbReference>